<evidence type="ECO:0000313" key="2">
    <source>
        <dbReference type="Proteomes" id="UP001309876"/>
    </source>
</evidence>
<reference evidence="1 2" key="1">
    <citation type="submission" date="2023-08" db="EMBL/GenBank/DDBJ databases">
        <title>Black Yeasts Isolated from many extreme environments.</title>
        <authorList>
            <person name="Coleine C."/>
            <person name="Stajich J.E."/>
            <person name="Selbmann L."/>
        </authorList>
    </citation>
    <scope>NUCLEOTIDE SEQUENCE [LARGE SCALE GENOMIC DNA]</scope>
    <source>
        <strain evidence="1 2">CCFEE 5910</strain>
    </source>
</reference>
<sequence length="117" mass="12748">MKALKNLGDTVVKSGAWKKLVNPSASRGKTEWPKSTADLEKIGVRLDYDGQVIQNGITYHKYQCQPNAGKVPSSIKDWRESNGGTHAVMTSIYVKKDGTKEEVQAAIDQGVKKVSGT</sequence>
<evidence type="ECO:0000313" key="1">
    <source>
        <dbReference type="EMBL" id="KAK5080164.1"/>
    </source>
</evidence>
<accession>A0AAN7SEK2</accession>
<keyword evidence="2" id="KW-1185">Reference proteome</keyword>
<comment type="caution">
    <text evidence="1">The sequence shown here is derived from an EMBL/GenBank/DDBJ whole genome shotgun (WGS) entry which is preliminary data.</text>
</comment>
<dbReference type="EMBL" id="JAVRRJ010000020">
    <property type="protein sequence ID" value="KAK5080164.1"/>
    <property type="molecule type" value="Genomic_DNA"/>
</dbReference>
<dbReference type="Proteomes" id="UP001309876">
    <property type="component" value="Unassembled WGS sequence"/>
</dbReference>
<protein>
    <submittedName>
        <fullName evidence="1">Uncharacterized protein</fullName>
    </submittedName>
</protein>
<organism evidence="1 2">
    <name type="scientific">Lithohypha guttulata</name>
    <dbReference type="NCBI Taxonomy" id="1690604"/>
    <lineage>
        <taxon>Eukaryota</taxon>
        <taxon>Fungi</taxon>
        <taxon>Dikarya</taxon>
        <taxon>Ascomycota</taxon>
        <taxon>Pezizomycotina</taxon>
        <taxon>Eurotiomycetes</taxon>
        <taxon>Chaetothyriomycetidae</taxon>
        <taxon>Chaetothyriales</taxon>
        <taxon>Trichomeriaceae</taxon>
        <taxon>Lithohypha</taxon>
    </lineage>
</organism>
<name>A0AAN7SEK2_9EURO</name>
<dbReference type="AlphaFoldDB" id="A0AAN7SEK2"/>
<proteinExistence type="predicted"/>
<gene>
    <name evidence="1" type="ORF">LTR05_008770</name>
</gene>